<sequence length="459" mass="51471">MATTAVIKLEETCIMCPRRGSKTCQVCKNARYCSTDCQKLDWKNHKVLCSSFNNPKPKTDRPNAFFRRGLFFPGGSESAQFVWVECWTETEGTWAVFDNFDIKVYYGPRPAGRTYFSEPNPVQARDMTRDNFEFGLHFWCLDLSVDEPPNLGLRTMTRGQACAPTLKGPILVLRKTKKGRNEDSYIDIDMRDVRNAADHFSWMYRDGTTMAPYVQDDLHGQRVLVTGCLCHQDQARGGTGSKFVQRVLNGCDSIFAAGGSGIANLLGIPLSLRLIQKRRLGEDGRHNKEAMLLMRDITSTAVGSIPVRDRFINRNFMGENGFGSSPSPWNGPETGSVFIARTDGVPLLKEHVEALCAYIENKIEPQLSESIVGLEAGAAVPQREAILNSITKADFLDFFNSTKAQKAAANATWANVPTPYELRRNDRATDVNALFEEARLAGYRQQSDMPRQRFFMTDP</sequence>
<evidence type="ECO:0000256" key="1">
    <source>
        <dbReference type="ARBA" id="ARBA00022723"/>
    </source>
</evidence>
<evidence type="ECO:0000256" key="3">
    <source>
        <dbReference type="ARBA" id="ARBA00022833"/>
    </source>
</evidence>
<evidence type="ECO:0000259" key="5">
    <source>
        <dbReference type="PROSITE" id="PS50865"/>
    </source>
</evidence>
<feature type="domain" description="MYND-type" evidence="5">
    <location>
        <begin position="13"/>
        <end position="49"/>
    </location>
</feature>
<dbReference type="EMBL" id="KN847317">
    <property type="protein sequence ID" value="KIW60820.1"/>
    <property type="molecule type" value="Genomic_DNA"/>
</dbReference>
<dbReference type="SUPFAM" id="SSF144232">
    <property type="entry name" value="HIT/MYND zinc finger-like"/>
    <property type="match status" value="1"/>
</dbReference>
<organism evidence="6 7">
    <name type="scientific">Exophiala xenobiotica</name>
    <dbReference type="NCBI Taxonomy" id="348802"/>
    <lineage>
        <taxon>Eukaryota</taxon>
        <taxon>Fungi</taxon>
        <taxon>Dikarya</taxon>
        <taxon>Ascomycota</taxon>
        <taxon>Pezizomycotina</taxon>
        <taxon>Eurotiomycetes</taxon>
        <taxon>Chaetothyriomycetidae</taxon>
        <taxon>Chaetothyriales</taxon>
        <taxon>Herpotrichiellaceae</taxon>
        <taxon>Exophiala</taxon>
    </lineage>
</organism>
<dbReference type="PROSITE" id="PS01360">
    <property type="entry name" value="ZF_MYND_1"/>
    <property type="match status" value="1"/>
</dbReference>
<dbReference type="GeneID" id="25322914"/>
<evidence type="ECO:0000256" key="4">
    <source>
        <dbReference type="PROSITE-ProRule" id="PRU00134"/>
    </source>
</evidence>
<reference evidence="6 7" key="1">
    <citation type="submission" date="2015-01" db="EMBL/GenBank/DDBJ databases">
        <title>The Genome Sequence of Exophiala xenobiotica CBS118157.</title>
        <authorList>
            <consortium name="The Broad Institute Genomics Platform"/>
            <person name="Cuomo C."/>
            <person name="de Hoog S."/>
            <person name="Gorbushina A."/>
            <person name="Stielow B."/>
            <person name="Teixiera M."/>
            <person name="Abouelleil A."/>
            <person name="Chapman S.B."/>
            <person name="Priest M."/>
            <person name="Young S.K."/>
            <person name="Wortman J."/>
            <person name="Nusbaum C."/>
            <person name="Birren B."/>
        </authorList>
    </citation>
    <scope>NUCLEOTIDE SEQUENCE [LARGE SCALE GENOMIC DNA]</scope>
    <source>
        <strain evidence="6 7">CBS 118157</strain>
    </source>
</reference>
<name>A0A0D2F1J1_9EURO</name>
<evidence type="ECO:0000313" key="6">
    <source>
        <dbReference type="EMBL" id="KIW60820.1"/>
    </source>
</evidence>
<dbReference type="RefSeq" id="XP_013321404.1">
    <property type="nucleotide sequence ID" value="XM_013465950.1"/>
</dbReference>
<dbReference type="Pfam" id="PF01753">
    <property type="entry name" value="zf-MYND"/>
    <property type="match status" value="1"/>
</dbReference>
<dbReference type="STRING" id="348802.A0A0D2F1J1"/>
<dbReference type="Gene3D" id="6.10.140.2220">
    <property type="match status" value="1"/>
</dbReference>
<proteinExistence type="predicted"/>
<dbReference type="HOGENOM" id="CLU_595860_0_0_1"/>
<dbReference type="OrthoDB" id="437457at2759"/>
<dbReference type="PROSITE" id="PS50865">
    <property type="entry name" value="ZF_MYND_2"/>
    <property type="match status" value="1"/>
</dbReference>
<keyword evidence="3" id="KW-0862">Zinc</keyword>
<keyword evidence="2 4" id="KW-0863">Zinc-finger</keyword>
<keyword evidence="1" id="KW-0479">Metal-binding</keyword>
<gene>
    <name evidence="6" type="ORF">PV05_01006</name>
</gene>
<dbReference type="Proteomes" id="UP000054342">
    <property type="component" value="Unassembled WGS sequence"/>
</dbReference>
<protein>
    <recommendedName>
        <fullName evidence="5">MYND-type domain-containing protein</fullName>
    </recommendedName>
</protein>
<dbReference type="GO" id="GO:0008270">
    <property type="term" value="F:zinc ion binding"/>
    <property type="evidence" value="ECO:0007669"/>
    <property type="project" value="UniProtKB-KW"/>
</dbReference>
<keyword evidence="7" id="KW-1185">Reference proteome</keyword>
<dbReference type="InterPro" id="IPR002893">
    <property type="entry name" value="Znf_MYND"/>
</dbReference>
<evidence type="ECO:0000256" key="2">
    <source>
        <dbReference type="ARBA" id="ARBA00022771"/>
    </source>
</evidence>
<evidence type="ECO:0000313" key="7">
    <source>
        <dbReference type="Proteomes" id="UP000054342"/>
    </source>
</evidence>
<dbReference type="AlphaFoldDB" id="A0A0D2F1J1"/>
<accession>A0A0D2F1J1</accession>